<dbReference type="AlphaFoldDB" id="A0A9P1G9N4"/>
<comment type="caution">
    <text evidence="3">The sequence shown here is derived from an EMBL/GenBank/DDBJ whole genome shotgun (WGS) entry which is preliminary data.</text>
</comment>
<name>A0A9P1G9N4_9DINO</name>
<feature type="domain" description="DUF7869" evidence="2">
    <location>
        <begin position="213"/>
        <end position="273"/>
    </location>
</feature>
<evidence type="ECO:0000259" key="2">
    <source>
        <dbReference type="Pfam" id="PF25273"/>
    </source>
</evidence>
<evidence type="ECO:0000256" key="1">
    <source>
        <dbReference type="SAM" id="MobiDB-lite"/>
    </source>
</evidence>
<feature type="region of interest" description="Disordered" evidence="1">
    <location>
        <begin position="78"/>
        <end position="97"/>
    </location>
</feature>
<dbReference type="EMBL" id="CAMXCT010003086">
    <property type="protein sequence ID" value="CAI4002322.1"/>
    <property type="molecule type" value="Genomic_DNA"/>
</dbReference>
<reference evidence="4" key="2">
    <citation type="submission" date="2024-04" db="EMBL/GenBank/DDBJ databases">
        <authorList>
            <person name="Chen Y."/>
            <person name="Shah S."/>
            <person name="Dougan E. K."/>
            <person name="Thang M."/>
            <person name="Chan C."/>
        </authorList>
    </citation>
    <scope>NUCLEOTIDE SEQUENCE [LARGE SCALE GENOMIC DNA]</scope>
</reference>
<organism evidence="3">
    <name type="scientific">Cladocopium goreaui</name>
    <dbReference type="NCBI Taxonomy" id="2562237"/>
    <lineage>
        <taxon>Eukaryota</taxon>
        <taxon>Sar</taxon>
        <taxon>Alveolata</taxon>
        <taxon>Dinophyceae</taxon>
        <taxon>Suessiales</taxon>
        <taxon>Symbiodiniaceae</taxon>
        <taxon>Cladocopium</taxon>
    </lineage>
</organism>
<reference evidence="3" key="1">
    <citation type="submission" date="2022-10" db="EMBL/GenBank/DDBJ databases">
        <authorList>
            <person name="Chen Y."/>
            <person name="Dougan E. K."/>
            <person name="Chan C."/>
            <person name="Rhodes N."/>
            <person name="Thang M."/>
        </authorList>
    </citation>
    <scope>NUCLEOTIDE SEQUENCE</scope>
</reference>
<keyword evidence="5" id="KW-1185">Reference proteome</keyword>
<evidence type="ECO:0000313" key="3">
    <source>
        <dbReference type="EMBL" id="CAI4002322.1"/>
    </source>
</evidence>
<dbReference type="Proteomes" id="UP001152797">
    <property type="component" value="Unassembled WGS sequence"/>
</dbReference>
<evidence type="ECO:0000313" key="5">
    <source>
        <dbReference type="Proteomes" id="UP001152797"/>
    </source>
</evidence>
<protein>
    <recommendedName>
        <fullName evidence="2">DUF7869 domain-containing protein</fullName>
    </recommendedName>
</protein>
<dbReference type="InterPro" id="IPR057191">
    <property type="entry name" value="DUF7869"/>
</dbReference>
<accession>A0A9P1G9N4</accession>
<sequence>MVARTRAIVQGKSRCSKGKNQGKNCFLPFRESSRFSLLIDHLRKLARMDKLEIDKEVDLARHPCMPEFLQATSAAGTLAEPMPEGTGASKRPRTVKKRDDKTMIATTQLIEKAQPPGSFYEYLAMLRRAHPTGTFSYKLFCSVWELNFGDFLKLRSDSAHVKCNICVRYKLMVRKLAKCTVARQMQLKLLDGHREQQYNDRFRERGQDLRATEVFVQGDNGPKEIKNNSVVRYLSMLTGQGKIKRAEFRTLMSGHTHEDVDSFFANLSAVIKHGGHRLHTPFDYVSVLDDYLQRDD</sequence>
<proteinExistence type="predicted"/>
<dbReference type="Pfam" id="PF25273">
    <property type="entry name" value="DUF7869"/>
    <property type="match status" value="1"/>
</dbReference>
<gene>
    <name evidence="3" type="ORF">C1SCF055_LOCUS28286</name>
</gene>
<dbReference type="EMBL" id="CAMXCT030003086">
    <property type="protein sequence ID" value="CAL4789634.1"/>
    <property type="molecule type" value="Genomic_DNA"/>
</dbReference>
<feature type="non-terminal residue" evidence="3">
    <location>
        <position position="296"/>
    </location>
</feature>
<evidence type="ECO:0000313" key="4">
    <source>
        <dbReference type="EMBL" id="CAL1155697.1"/>
    </source>
</evidence>
<dbReference type="EMBL" id="CAMXCT020003086">
    <property type="protein sequence ID" value="CAL1155697.1"/>
    <property type="molecule type" value="Genomic_DNA"/>
</dbReference>
<dbReference type="OrthoDB" id="6134498at2759"/>